<reference evidence="3" key="1">
    <citation type="submission" date="2016-10" db="EMBL/GenBank/DDBJ databases">
        <authorList>
            <person name="Varghese N."/>
            <person name="Submissions S."/>
        </authorList>
    </citation>
    <scope>NUCLEOTIDE SEQUENCE [LARGE SCALE GENOMIC DNA]</scope>
    <source>
        <strain evidence="3">CBMB127</strain>
    </source>
</reference>
<keyword evidence="3" id="KW-1185">Reference proteome</keyword>
<organism evidence="2 3">
    <name type="scientific">Methylophilus rhizosphaerae</name>
    <dbReference type="NCBI Taxonomy" id="492660"/>
    <lineage>
        <taxon>Bacteria</taxon>
        <taxon>Pseudomonadati</taxon>
        <taxon>Pseudomonadota</taxon>
        <taxon>Betaproteobacteria</taxon>
        <taxon>Nitrosomonadales</taxon>
        <taxon>Methylophilaceae</taxon>
        <taxon>Methylophilus</taxon>
    </lineage>
</organism>
<feature type="transmembrane region" description="Helical" evidence="1">
    <location>
        <begin position="49"/>
        <end position="66"/>
    </location>
</feature>
<keyword evidence="1" id="KW-1133">Transmembrane helix</keyword>
<keyword evidence="1" id="KW-0472">Membrane</keyword>
<dbReference type="STRING" id="492660.SAMN05192566_2326"/>
<gene>
    <name evidence="2" type="ORF">SAMN05192566_2326</name>
</gene>
<dbReference type="RefSeq" id="WP_091472299.1">
    <property type="nucleotide sequence ID" value="NZ_FNFX01000004.1"/>
</dbReference>
<dbReference type="AlphaFoldDB" id="A0A1G9EDP7"/>
<name>A0A1G9EDP7_9PROT</name>
<dbReference type="Proteomes" id="UP000198629">
    <property type="component" value="Unassembled WGS sequence"/>
</dbReference>
<evidence type="ECO:0000313" key="2">
    <source>
        <dbReference type="EMBL" id="SDK74203.1"/>
    </source>
</evidence>
<feature type="transmembrane region" description="Helical" evidence="1">
    <location>
        <begin position="72"/>
        <end position="96"/>
    </location>
</feature>
<keyword evidence="1" id="KW-0812">Transmembrane</keyword>
<sequence length="136" mass="15079">MEVLLIGAVACTTALILSAWLMTFARWFPIKGIDGDFLVDYKTMIRAHVDYALMALFGLGFYAAAKTSGVELHHFACVCLAIGGFTNPTIFTIAAFDMDFWSKMKWKVFSAVSFVLTTIGFVTISYQLLCYALCTQ</sequence>
<dbReference type="EMBL" id="FNFX01000004">
    <property type="protein sequence ID" value="SDK74203.1"/>
    <property type="molecule type" value="Genomic_DNA"/>
</dbReference>
<accession>A0A1G9EDP7</accession>
<proteinExistence type="predicted"/>
<feature type="transmembrane region" description="Helical" evidence="1">
    <location>
        <begin position="6"/>
        <end position="28"/>
    </location>
</feature>
<protein>
    <submittedName>
        <fullName evidence="2">Uncharacterized protein</fullName>
    </submittedName>
</protein>
<evidence type="ECO:0000313" key="3">
    <source>
        <dbReference type="Proteomes" id="UP000198629"/>
    </source>
</evidence>
<evidence type="ECO:0000256" key="1">
    <source>
        <dbReference type="SAM" id="Phobius"/>
    </source>
</evidence>
<feature type="transmembrane region" description="Helical" evidence="1">
    <location>
        <begin position="108"/>
        <end position="129"/>
    </location>
</feature>
<dbReference type="OrthoDB" id="8449465at2"/>